<feature type="signal peptide" evidence="4">
    <location>
        <begin position="1"/>
        <end position="23"/>
    </location>
</feature>
<evidence type="ECO:0000313" key="5">
    <source>
        <dbReference type="EMBL" id="CAK8684332.1"/>
    </source>
</evidence>
<keyword evidence="6" id="KW-1185">Reference proteome</keyword>
<sequence length="223" mass="25435">MLLLTCILRLFLLLTVYLIVTKAKPTKQTSTNDDEDQMFSGDYLESDAFKRKIRKIAAAPKQADIACQIQFGPFYYFSYTGNCESCSVHCSPPTEGMRKECLEHCKDFMTNQPLKNEQMVLKLDVQELRDDLKTTENERKEQYTRHRQTFLGLAVAYAVLIVALFATVVYQCSINKRMRQQIARLSPHNITPTGDRQTENPEAVPFTTQCSESDEDSGVVPTI</sequence>
<evidence type="ECO:0000313" key="6">
    <source>
        <dbReference type="Proteomes" id="UP001642483"/>
    </source>
</evidence>
<evidence type="ECO:0000256" key="4">
    <source>
        <dbReference type="SAM" id="SignalP"/>
    </source>
</evidence>
<reference evidence="5 6" key="1">
    <citation type="submission" date="2024-02" db="EMBL/GenBank/DDBJ databases">
        <authorList>
            <person name="Daric V."/>
            <person name="Darras S."/>
        </authorList>
    </citation>
    <scope>NUCLEOTIDE SEQUENCE [LARGE SCALE GENOMIC DNA]</scope>
</reference>
<name>A0ABP0FXL2_CLALP</name>
<accession>A0ABP0FXL2</accession>
<keyword evidence="3" id="KW-0472">Membrane</keyword>
<feature type="region of interest" description="Disordered" evidence="2">
    <location>
        <begin position="186"/>
        <end position="223"/>
    </location>
</feature>
<protein>
    <submittedName>
        <fullName evidence="5">Uncharacterized protein</fullName>
    </submittedName>
</protein>
<feature type="chain" id="PRO_5046771710" evidence="4">
    <location>
        <begin position="24"/>
        <end position="223"/>
    </location>
</feature>
<organism evidence="5 6">
    <name type="scientific">Clavelina lepadiformis</name>
    <name type="common">Light-bulb sea squirt</name>
    <name type="synonym">Ascidia lepadiformis</name>
    <dbReference type="NCBI Taxonomy" id="159417"/>
    <lineage>
        <taxon>Eukaryota</taxon>
        <taxon>Metazoa</taxon>
        <taxon>Chordata</taxon>
        <taxon>Tunicata</taxon>
        <taxon>Ascidiacea</taxon>
        <taxon>Aplousobranchia</taxon>
        <taxon>Clavelinidae</taxon>
        <taxon>Clavelina</taxon>
    </lineage>
</organism>
<evidence type="ECO:0000256" key="2">
    <source>
        <dbReference type="SAM" id="MobiDB-lite"/>
    </source>
</evidence>
<keyword evidence="3" id="KW-1133">Transmembrane helix</keyword>
<keyword evidence="3" id="KW-0812">Transmembrane</keyword>
<evidence type="ECO:0000256" key="1">
    <source>
        <dbReference type="SAM" id="Coils"/>
    </source>
</evidence>
<feature type="transmembrane region" description="Helical" evidence="3">
    <location>
        <begin position="150"/>
        <end position="170"/>
    </location>
</feature>
<comment type="caution">
    <text evidence="5">The sequence shown here is derived from an EMBL/GenBank/DDBJ whole genome shotgun (WGS) entry which is preliminary data.</text>
</comment>
<keyword evidence="1" id="KW-0175">Coiled coil</keyword>
<evidence type="ECO:0000256" key="3">
    <source>
        <dbReference type="SAM" id="Phobius"/>
    </source>
</evidence>
<dbReference type="Proteomes" id="UP001642483">
    <property type="component" value="Unassembled WGS sequence"/>
</dbReference>
<dbReference type="EMBL" id="CAWYQH010000097">
    <property type="protein sequence ID" value="CAK8684332.1"/>
    <property type="molecule type" value="Genomic_DNA"/>
</dbReference>
<keyword evidence="4" id="KW-0732">Signal</keyword>
<feature type="coiled-coil region" evidence="1">
    <location>
        <begin position="118"/>
        <end position="145"/>
    </location>
</feature>
<gene>
    <name evidence="5" type="ORF">CVLEPA_LOCUS15319</name>
</gene>
<proteinExistence type="predicted"/>